<dbReference type="Proteomes" id="UP000595897">
    <property type="component" value="Chromosome"/>
</dbReference>
<protein>
    <submittedName>
        <fullName evidence="1">Uncharacterized protein</fullName>
    </submittedName>
</protein>
<keyword evidence="2" id="KW-1185">Reference proteome</keyword>
<evidence type="ECO:0000313" key="2">
    <source>
        <dbReference type="Proteomes" id="UP000595897"/>
    </source>
</evidence>
<reference evidence="1 2" key="1">
    <citation type="submission" date="2020-11" db="EMBL/GenBank/DDBJ databases">
        <title>Draft genome sequencing of a Lachnospiraceae strain isolated from anoxic soil subjected to BSD treatment.</title>
        <authorList>
            <person name="Uek A."/>
            <person name="Tonouchi A."/>
        </authorList>
    </citation>
    <scope>NUCLEOTIDE SEQUENCE [LARGE SCALE GENOMIC DNA]</scope>
    <source>
        <strain evidence="1 2">TB5</strain>
    </source>
</reference>
<accession>A0A7R7EKZ1</accession>
<evidence type="ECO:0000313" key="1">
    <source>
        <dbReference type="EMBL" id="BCN30806.1"/>
    </source>
</evidence>
<dbReference type="AlphaFoldDB" id="A0A7R7EKZ1"/>
<dbReference type="KEGG" id="ahb:bsdtb5_21010"/>
<name>A0A7R7EKZ1_9FIRM</name>
<organism evidence="1 2">
    <name type="scientific">Anaeromicropila herbilytica</name>
    <dbReference type="NCBI Taxonomy" id="2785025"/>
    <lineage>
        <taxon>Bacteria</taxon>
        <taxon>Bacillati</taxon>
        <taxon>Bacillota</taxon>
        <taxon>Clostridia</taxon>
        <taxon>Lachnospirales</taxon>
        <taxon>Lachnospiraceae</taxon>
        <taxon>Anaeromicropila</taxon>
    </lineage>
</organism>
<dbReference type="EMBL" id="AP024169">
    <property type="protein sequence ID" value="BCN30806.1"/>
    <property type="molecule type" value="Genomic_DNA"/>
</dbReference>
<sequence>MYYHGSSEKGLEILLPHVSEHEEPYIYFSTNSVVASFYMVHVVERPFNWFPYGFSQAGIPIYTEYYPDALADVYSGKTGYLYECSMIDVLHNPTNINCAITYPKPVPIEKCTVFTDIYKILLEYEKQGELIIQRYDTLDTKMISFIYRTIQSEIKDNSLKDSPDLSYSVFLKSRFPDIRDSV</sequence>
<dbReference type="RefSeq" id="WP_271716001.1">
    <property type="nucleotide sequence ID" value="NZ_AP024169.1"/>
</dbReference>
<gene>
    <name evidence="1" type="ORF">bsdtb5_21010</name>
</gene>
<proteinExistence type="predicted"/>